<dbReference type="InterPro" id="IPR050705">
    <property type="entry name" value="Cytochrome_P450_3A"/>
</dbReference>
<evidence type="ECO:0000256" key="1">
    <source>
        <dbReference type="ARBA" id="ARBA00001971"/>
    </source>
</evidence>
<dbReference type="AlphaFoldDB" id="A0A8C6QCA3"/>
<evidence type="ECO:0000256" key="14">
    <source>
        <dbReference type="RuleBase" id="RU000461"/>
    </source>
</evidence>
<dbReference type="InterPro" id="IPR008072">
    <property type="entry name" value="Cyt_P450_E_CYP3A"/>
</dbReference>
<reference evidence="17" key="1">
    <citation type="submission" date="2025-08" db="UniProtKB">
        <authorList>
            <consortium name="Ensembl"/>
        </authorList>
    </citation>
    <scope>IDENTIFICATION</scope>
</reference>
<feature type="transmembrane region" description="Helical" evidence="16">
    <location>
        <begin position="12"/>
        <end position="33"/>
    </location>
</feature>
<keyword evidence="18" id="KW-1185">Reference proteome</keyword>
<dbReference type="GeneTree" id="ENSGT00950000182958"/>
<dbReference type="GO" id="GO:0050649">
    <property type="term" value="F:testosterone 6-beta-hydroxylase activity"/>
    <property type="evidence" value="ECO:0007669"/>
    <property type="project" value="TreeGrafter"/>
</dbReference>
<evidence type="ECO:0000256" key="15">
    <source>
        <dbReference type="RuleBase" id="RU368049"/>
    </source>
</evidence>
<dbReference type="PANTHER" id="PTHR24302">
    <property type="entry name" value="CYTOCHROME P450 FAMILY 3"/>
    <property type="match status" value="1"/>
</dbReference>
<evidence type="ECO:0000256" key="9">
    <source>
        <dbReference type="ARBA" id="ARBA00023002"/>
    </source>
</evidence>
<keyword evidence="16" id="KW-0812">Transmembrane</keyword>
<evidence type="ECO:0000256" key="8">
    <source>
        <dbReference type="ARBA" id="ARBA00022848"/>
    </source>
</evidence>
<evidence type="ECO:0000313" key="18">
    <source>
        <dbReference type="Proteomes" id="UP000694381"/>
    </source>
</evidence>
<dbReference type="PROSITE" id="PS00086">
    <property type="entry name" value="CYTOCHROME_P450"/>
    <property type="match status" value="1"/>
</dbReference>
<dbReference type="PRINTS" id="PR01689">
    <property type="entry name" value="EP450IICYP3A"/>
</dbReference>
<dbReference type="PRINTS" id="PR00464">
    <property type="entry name" value="EP450II"/>
</dbReference>
<keyword evidence="9 14" id="KW-0560">Oxidoreductase</keyword>
<protein>
    <recommendedName>
        <fullName evidence="15">Cytochrome P450 3A</fullName>
        <ecNumber evidence="15">1.14.14.-</ecNumber>
    </recommendedName>
</protein>
<dbReference type="InterPro" id="IPR002402">
    <property type="entry name" value="Cyt_P450_E_grp-II"/>
</dbReference>
<dbReference type="PRINTS" id="PR00385">
    <property type="entry name" value="P450"/>
</dbReference>
<gene>
    <name evidence="17" type="primary">LOC103726480</name>
</gene>
<comment type="subcellular location">
    <subcellularLocation>
        <location evidence="3 15">Endoplasmic reticulum membrane</location>
        <topology evidence="3">Peripheral membrane protein</topology>
    </subcellularLocation>
    <subcellularLocation>
        <location evidence="2 15">Microsome membrane</location>
        <topology evidence="2">Peripheral membrane protein</topology>
    </subcellularLocation>
</comment>
<feature type="transmembrane region" description="Helical" evidence="16">
    <location>
        <begin position="218"/>
        <end position="236"/>
    </location>
</feature>
<evidence type="ECO:0000256" key="10">
    <source>
        <dbReference type="ARBA" id="ARBA00023004"/>
    </source>
</evidence>
<dbReference type="Proteomes" id="UP000694381">
    <property type="component" value="Unassembled WGS sequence"/>
</dbReference>
<feature type="transmembrane region" description="Helical" evidence="16">
    <location>
        <begin position="300"/>
        <end position="322"/>
    </location>
</feature>
<reference evidence="17" key="2">
    <citation type="submission" date="2025-09" db="UniProtKB">
        <authorList>
            <consortium name="Ensembl"/>
        </authorList>
    </citation>
    <scope>IDENTIFICATION</scope>
</reference>
<dbReference type="Gene3D" id="1.10.630.10">
    <property type="entry name" value="Cytochrome P450"/>
    <property type="match status" value="1"/>
</dbReference>
<keyword evidence="8 15" id="KW-0492">Microsome</keyword>
<keyword evidence="6 13" id="KW-0479">Metal-binding</keyword>
<comment type="function">
    <text evidence="15">Cytochromes P450 are a group of heme-thiolate monooxygenases. In liver microsomes, this enzyme is involved in an NADPH-dependent electron transport pathway. It oxidizes a variety of structurally unrelated compounds, including steroids, fatty acids, and xenobiotics.</text>
</comment>
<evidence type="ECO:0000256" key="5">
    <source>
        <dbReference type="ARBA" id="ARBA00022617"/>
    </source>
</evidence>
<evidence type="ECO:0000256" key="7">
    <source>
        <dbReference type="ARBA" id="ARBA00022824"/>
    </source>
</evidence>
<dbReference type="InterPro" id="IPR001128">
    <property type="entry name" value="Cyt_P450"/>
</dbReference>
<dbReference type="InterPro" id="IPR036396">
    <property type="entry name" value="Cyt_P450_sf"/>
</dbReference>
<dbReference type="GeneID" id="103726480"/>
<dbReference type="GO" id="GO:0005789">
    <property type="term" value="C:endoplasmic reticulum membrane"/>
    <property type="evidence" value="ECO:0007669"/>
    <property type="project" value="UniProtKB-SubCell"/>
</dbReference>
<keyword evidence="7 15" id="KW-0256">Endoplasmic reticulum</keyword>
<keyword evidence="11 14" id="KW-0503">Monooxygenase</keyword>
<dbReference type="GO" id="GO:0005506">
    <property type="term" value="F:iron ion binding"/>
    <property type="evidence" value="ECO:0007669"/>
    <property type="project" value="UniProtKB-UniRule"/>
</dbReference>
<evidence type="ECO:0000256" key="4">
    <source>
        <dbReference type="ARBA" id="ARBA00010617"/>
    </source>
</evidence>
<dbReference type="Pfam" id="PF00067">
    <property type="entry name" value="p450"/>
    <property type="match status" value="1"/>
</dbReference>
<dbReference type="RefSeq" id="XP_008822297.2">
    <property type="nucleotide sequence ID" value="XM_008824075.2"/>
</dbReference>
<dbReference type="OMA" id="ELYPMMW"/>
<evidence type="ECO:0000256" key="16">
    <source>
        <dbReference type="SAM" id="Phobius"/>
    </source>
</evidence>
<comment type="similarity">
    <text evidence="4 14">Belongs to the cytochrome P450 family.</text>
</comment>
<organism evidence="17 18">
    <name type="scientific">Nannospalax galili</name>
    <name type="common">Northern Israeli blind subterranean mole rat</name>
    <name type="synonym">Spalax galili</name>
    <dbReference type="NCBI Taxonomy" id="1026970"/>
    <lineage>
        <taxon>Eukaryota</taxon>
        <taxon>Metazoa</taxon>
        <taxon>Chordata</taxon>
        <taxon>Craniata</taxon>
        <taxon>Vertebrata</taxon>
        <taxon>Euteleostomi</taxon>
        <taxon>Mammalia</taxon>
        <taxon>Eutheria</taxon>
        <taxon>Euarchontoglires</taxon>
        <taxon>Glires</taxon>
        <taxon>Rodentia</taxon>
        <taxon>Myomorpha</taxon>
        <taxon>Muroidea</taxon>
        <taxon>Spalacidae</taxon>
        <taxon>Spalacinae</taxon>
        <taxon>Nannospalax</taxon>
    </lineage>
</organism>
<feature type="binding site" description="axial binding residue" evidence="13">
    <location>
        <position position="442"/>
    </location>
    <ligand>
        <name>heme</name>
        <dbReference type="ChEBI" id="CHEBI:30413"/>
    </ligand>
    <ligandPart>
        <name>Fe</name>
        <dbReference type="ChEBI" id="CHEBI:18248"/>
    </ligandPart>
</feature>
<dbReference type="FunFam" id="1.10.630.10:FF:000096">
    <property type="entry name" value="Cytochrome P450 3A4"/>
    <property type="match status" value="1"/>
</dbReference>
<evidence type="ECO:0000256" key="6">
    <source>
        <dbReference type="ARBA" id="ARBA00022723"/>
    </source>
</evidence>
<dbReference type="GO" id="GO:0020037">
    <property type="term" value="F:heme binding"/>
    <property type="evidence" value="ECO:0007669"/>
    <property type="project" value="UniProtKB-UniRule"/>
</dbReference>
<dbReference type="InterPro" id="IPR017972">
    <property type="entry name" value="Cyt_P450_CS"/>
</dbReference>
<evidence type="ECO:0000256" key="2">
    <source>
        <dbReference type="ARBA" id="ARBA00004174"/>
    </source>
</evidence>
<evidence type="ECO:0000256" key="12">
    <source>
        <dbReference type="ARBA" id="ARBA00023136"/>
    </source>
</evidence>
<keyword evidence="12 16" id="KW-0472">Membrane</keyword>
<keyword evidence="10 13" id="KW-0408">Iron</keyword>
<dbReference type="OrthoDB" id="1470350at2759"/>
<dbReference type="EC" id="1.14.14.-" evidence="15"/>
<dbReference type="GO" id="GO:0070989">
    <property type="term" value="P:oxidative demethylation"/>
    <property type="evidence" value="ECO:0007669"/>
    <property type="project" value="TreeGrafter"/>
</dbReference>
<dbReference type="KEGG" id="ngi:103726480"/>
<name>A0A8C6QCA3_NANGA</name>
<dbReference type="CDD" id="cd20650">
    <property type="entry name" value="CYP3A"/>
    <property type="match status" value="1"/>
</dbReference>
<evidence type="ECO:0000256" key="3">
    <source>
        <dbReference type="ARBA" id="ARBA00004406"/>
    </source>
</evidence>
<accession>A0A8C6QCA3</accession>
<dbReference type="GO" id="GO:0016712">
    <property type="term" value="F:oxidoreductase activity, acting on paired donors, with incorporation or reduction of molecular oxygen, reduced flavin or flavoprotein as one donor, and incorporation of one atom of oxygen"/>
    <property type="evidence" value="ECO:0007669"/>
    <property type="project" value="UniProtKB-EC"/>
</dbReference>
<evidence type="ECO:0000256" key="13">
    <source>
        <dbReference type="PIRSR" id="PIRSR602402-1"/>
    </source>
</evidence>
<dbReference type="PANTHER" id="PTHR24302:SF8">
    <property type="entry name" value="CYTOCHROME P450 3A-RELATED"/>
    <property type="match status" value="1"/>
</dbReference>
<sequence>MDPILNLSIEAWVLLATSLVLLYIYGTYSHGVFKKLGIPGPKPMPFIGNSFAYSDGVWKFDEECYKKYGKIWGIYDGPLPLMAITDPEMIKAVLVKECYSTFTNRRPFGPVGFMKKAITIAEDEEWKRIRTLLSPTFTSGKLKEMFPIVKRYGDVLVKNLRREEEKGKSINTKEIFGAYSMDVITGTSFGVNIDSLNNPQDPFVQNARKILKFRRFEPFLLSVLVFPFLTPIYEMLNMSIFPKQSTNFFKDFVKRIKENRLDSSQKNRVDFLQLMMNTQNSRDNKSCKALSDVEMVAQTVVFIFAGYETTSTSISFIMYFLATHPHVQKKLQGEIDRALPNKAPVTYDALMAMEYLDMVVNECLRLYPIANRLERVCKKDVEINGVFIPKGTVMMIPTYPLHRDPEYWPEPEEFCPERFSKKNKDNINPYVYLPFGNGPRNCIGMRFALMNMKLAVIRVLQTFSVQPCKKTEIPLKLSSQPLLQPENPIILNMLSRDKTTNGA</sequence>
<dbReference type="GO" id="GO:0008202">
    <property type="term" value="P:steroid metabolic process"/>
    <property type="evidence" value="ECO:0007669"/>
    <property type="project" value="TreeGrafter"/>
</dbReference>
<dbReference type="SUPFAM" id="SSF48264">
    <property type="entry name" value="Cytochrome P450"/>
    <property type="match status" value="1"/>
</dbReference>
<keyword evidence="16" id="KW-1133">Transmembrane helix</keyword>
<comment type="catalytic activity">
    <reaction evidence="15">
        <text>an organic molecule + reduced [NADPH--hemoprotein reductase] + O2 = an alcohol + oxidized [NADPH--hemoprotein reductase] + H2O + H(+)</text>
        <dbReference type="Rhea" id="RHEA:17149"/>
        <dbReference type="Rhea" id="RHEA-COMP:11964"/>
        <dbReference type="Rhea" id="RHEA-COMP:11965"/>
        <dbReference type="ChEBI" id="CHEBI:15377"/>
        <dbReference type="ChEBI" id="CHEBI:15378"/>
        <dbReference type="ChEBI" id="CHEBI:15379"/>
        <dbReference type="ChEBI" id="CHEBI:30879"/>
        <dbReference type="ChEBI" id="CHEBI:57618"/>
        <dbReference type="ChEBI" id="CHEBI:58210"/>
        <dbReference type="ChEBI" id="CHEBI:142491"/>
        <dbReference type="EC" id="1.14.14.1"/>
    </reaction>
</comment>
<proteinExistence type="inferred from homology"/>
<keyword evidence="5 13" id="KW-0349">Heme</keyword>
<evidence type="ECO:0000256" key="11">
    <source>
        <dbReference type="ARBA" id="ARBA00023033"/>
    </source>
</evidence>
<evidence type="ECO:0000313" key="17">
    <source>
        <dbReference type="Ensembl" id="ENSNGAP00000001094.1"/>
    </source>
</evidence>
<dbReference type="Ensembl" id="ENSNGAT00000001112.1">
    <property type="protein sequence ID" value="ENSNGAP00000001094.1"/>
    <property type="gene ID" value="ENSNGAG00000000778.1"/>
</dbReference>
<comment type="cofactor">
    <cofactor evidence="1 13 15">
        <name>heme</name>
        <dbReference type="ChEBI" id="CHEBI:30413"/>
    </cofactor>
</comment>